<proteinExistence type="predicted"/>
<dbReference type="Pfam" id="PF14330">
    <property type="entry name" value="DUF4387"/>
    <property type="match status" value="1"/>
</dbReference>
<name>A0A0D2CBA9_9EURO</name>
<evidence type="ECO:0000313" key="2">
    <source>
        <dbReference type="EMBL" id="KIW28338.1"/>
    </source>
</evidence>
<dbReference type="Proteomes" id="UP000054466">
    <property type="component" value="Unassembled WGS sequence"/>
</dbReference>
<dbReference type="InterPro" id="IPR025496">
    <property type="entry name" value="DUF4387"/>
</dbReference>
<evidence type="ECO:0000313" key="3">
    <source>
        <dbReference type="Proteomes" id="UP000054466"/>
    </source>
</evidence>
<organism evidence="2 3">
    <name type="scientific">Cladophialophora immunda</name>
    <dbReference type="NCBI Taxonomy" id="569365"/>
    <lineage>
        <taxon>Eukaryota</taxon>
        <taxon>Fungi</taxon>
        <taxon>Dikarya</taxon>
        <taxon>Ascomycota</taxon>
        <taxon>Pezizomycotina</taxon>
        <taxon>Eurotiomycetes</taxon>
        <taxon>Chaetothyriomycetidae</taxon>
        <taxon>Chaetothyriales</taxon>
        <taxon>Herpotrichiellaceae</taxon>
        <taxon>Cladophialophora</taxon>
    </lineage>
</organism>
<dbReference type="OrthoDB" id="4161653at2759"/>
<reference evidence="2 3" key="1">
    <citation type="submission" date="2015-01" db="EMBL/GenBank/DDBJ databases">
        <title>The Genome Sequence of Cladophialophora immunda CBS83496.</title>
        <authorList>
            <consortium name="The Broad Institute Genomics Platform"/>
            <person name="Cuomo C."/>
            <person name="de Hoog S."/>
            <person name="Gorbushina A."/>
            <person name="Stielow B."/>
            <person name="Teixiera M."/>
            <person name="Abouelleil A."/>
            <person name="Chapman S.B."/>
            <person name="Priest M."/>
            <person name="Young S.K."/>
            <person name="Wortman J."/>
            <person name="Nusbaum C."/>
            <person name="Birren B."/>
        </authorList>
    </citation>
    <scope>NUCLEOTIDE SEQUENCE [LARGE SCALE GENOMIC DNA]</scope>
    <source>
        <strain evidence="2 3">CBS 83496</strain>
    </source>
</reference>
<dbReference type="RefSeq" id="XP_016248554.1">
    <property type="nucleotide sequence ID" value="XM_016395135.1"/>
</dbReference>
<dbReference type="GeneID" id="27347205"/>
<gene>
    <name evidence="2" type="ORF">PV07_08011</name>
</gene>
<sequence length="215" mass="24499">MGSWGHLSPTLLLHMKLHYSENSRTQPRSCIMHCQFRTNEQAVGPTFGWSIYHLLDIDDPLQLFPISYSKVGRRSISNLVSQIKKTSTLPRWKPSTAINPKPQPLTVKNGLRSEEAVLLRDIAQVIRSKDSGPFELTFDVLFDSKEAYDRVRAANLLTADTVKTLFHIGDKEILALQFFEPALGWKCTIARPWAQGSLERETCWVHSSMCRWSIS</sequence>
<protein>
    <recommendedName>
        <fullName evidence="1">DUF4387 domain-containing protein</fullName>
    </recommendedName>
</protein>
<dbReference type="AlphaFoldDB" id="A0A0D2CBA9"/>
<feature type="domain" description="DUF4387" evidence="1">
    <location>
        <begin position="119"/>
        <end position="199"/>
    </location>
</feature>
<dbReference type="EMBL" id="KN847043">
    <property type="protein sequence ID" value="KIW28338.1"/>
    <property type="molecule type" value="Genomic_DNA"/>
</dbReference>
<keyword evidence="3" id="KW-1185">Reference proteome</keyword>
<dbReference type="STRING" id="569365.A0A0D2CBA9"/>
<dbReference type="VEuPathDB" id="FungiDB:PV07_08011"/>
<evidence type="ECO:0000259" key="1">
    <source>
        <dbReference type="Pfam" id="PF14330"/>
    </source>
</evidence>
<accession>A0A0D2CBA9</accession>
<dbReference type="HOGENOM" id="CLU_1283134_0_0_1"/>